<accession>A0ABS5B5S6</accession>
<dbReference type="RefSeq" id="WP_209628947.1">
    <property type="nucleotide sequence ID" value="NZ_PRDG01000006.1"/>
</dbReference>
<feature type="region of interest" description="Disordered" evidence="1">
    <location>
        <begin position="126"/>
        <end position="207"/>
    </location>
</feature>
<dbReference type="Proteomes" id="UP001519296">
    <property type="component" value="Unassembled WGS sequence"/>
</dbReference>
<reference evidence="3 4" key="1">
    <citation type="submission" date="2018-02" db="EMBL/GenBank/DDBJ databases">
        <title>Draft genome sequence of Streptococcus oricebi CCUG 70868T type strain.</title>
        <authorList>
            <person name="Mendez V."/>
            <person name="Salva-Serra F."/>
            <person name="Jaen-Luchoro D."/>
            <person name="Gonzales-Siles L."/>
            <person name="Karlsson R."/>
            <person name="Engstrom-Jakobsson H."/>
            <person name="Busquets A."/>
            <person name="Gomila M."/>
            <person name="Pineiro-Iglesias B."/>
            <person name="Bennasar-Figueras A."/>
            <person name="Seeger M."/>
            <person name="Moore E."/>
        </authorList>
    </citation>
    <scope>NUCLEOTIDE SEQUENCE [LARGE SCALE GENOMIC DNA]</scope>
    <source>
        <strain evidence="3 4">CCUG 70868</strain>
    </source>
</reference>
<proteinExistence type="predicted"/>
<keyword evidence="2" id="KW-1133">Transmembrane helix</keyword>
<protein>
    <submittedName>
        <fullName evidence="3">Uncharacterized protein</fullName>
    </submittedName>
</protein>
<feature type="compositionally biased region" description="Basic and acidic residues" evidence="1">
    <location>
        <begin position="129"/>
        <end position="143"/>
    </location>
</feature>
<evidence type="ECO:0000256" key="1">
    <source>
        <dbReference type="SAM" id="MobiDB-lite"/>
    </source>
</evidence>
<evidence type="ECO:0000256" key="2">
    <source>
        <dbReference type="SAM" id="Phobius"/>
    </source>
</evidence>
<keyword evidence="4" id="KW-1185">Reference proteome</keyword>
<sequence>MTNNTEKKKGFLGNLNERERKIITVLGAGVVVGLAGLMINGMYTKNSQLSEEYQTIKLELDGKTSKINQKANLTKQLTKLNSEALKQASKYYGDTNQGEFIYLIDDFINKSKITLKKVNFNETTELEFPESKDTRETKKKDTTSTDSKNATTSASSGATSTSSSTSSSSSSATSSSSETSASSSDTNASSTASSSTSTQAEGKPYENTNITQMTADIEFRGTYTQVLALLDLIDKNQQTIVSSELELNEPEHTGKEDNDPIQDGKIKLRFYQVQDVERYVSKPVSMIEKTPIPFANLVSPFARPVWLANKPSSDVVDNSNGNASTTNNLGEGLGSANSNLSPSYLEQLNSLSSNNGLSAYFNSSTIYNFESDLKLTQDSSKPAGDVGVDRTDFLEGAGSNVLKLPATKGTTLFEMQFAAPFVTLNDQPENINFSMSLSNEWKGKVGMIVKNSSGQKIYLHLLQPTNWTGWREIGFNPANIPGFSYPMTILGFYFETPSGNSPETTIKLDNLAVSHLTTN</sequence>
<dbReference type="EMBL" id="PRDG01000006">
    <property type="protein sequence ID" value="MBP2624188.1"/>
    <property type="molecule type" value="Genomic_DNA"/>
</dbReference>
<keyword evidence="2" id="KW-0812">Transmembrane</keyword>
<feature type="compositionally biased region" description="Low complexity" evidence="1">
    <location>
        <begin position="144"/>
        <end position="198"/>
    </location>
</feature>
<name>A0ABS5B5S6_9STRE</name>
<evidence type="ECO:0000313" key="3">
    <source>
        <dbReference type="EMBL" id="MBP2624188.1"/>
    </source>
</evidence>
<gene>
    <name evidence="3" type="ORF">C4K46_09595</name>
</gene>
<evidence type="ECO:0000313" key="4">
    <source>
        <dbReference type="Proteomes" id="UP001519296"/>
    </source>
</evidence>
<comment type="caution">
    <text evidence="3">The sequence shown here is derived from an EMBL/GenBank/DDBJ whole genome shotgun (WGS) entry which is preliminary data.</text>
</comment>
<organism evidence="3 4">
    <name type="scientific">Streptococcus oricebi</name>
    <dbReference type="NCBI Taxonomy" id="1547447"/>
    <lineage>
        <taxon>Bacteria</taxon>
        <taxon>Bacillati</taxon>
        <taxon>Bacillota</taxon>
        <taxon>Bacilli</taxon>
        <taxon>Lactobacillales</taxon>
        <taxon>Streptococcaceae</taxon>
        <taxon>Streptococcus</taxon>
    </lineage>
</organism>
<feature type="transmembrane region" description="Helical" evidence="2">
    <location>
        <begin position="21"/>
        <end position="43"/>
    </location>
</feature>
<keyword evidence="2" id="KW-0472">Membrane</keyword>